<dbReference type="Pfam" id="PF00535">
    <property type="entry name" value="Glycos_transf_2"/>
    <property type="match status" value="1"/>
</dbReference>
<dbReference type="InterPro" id="IPR001173">
    <property type="entry name" value="Glyco_trans_2-like"/>
</dbReference>
<dbReference type="EMBL" id="QOVI01000002">
    <property type="protein sequence ID" value="RXG17052.1"/>
    <property type="molecule type" value="Genomic_DNA"/>
</dbReference>
<dbReference type="InterPro" id="IPR035518">
    <property type="entry name" value="DPG_synthase"/>
</dbReference>
<proteinExistence type="inferred from homology"/>
<keyword evidence="11" id="KW-0472">Membrane</keyword>
<sequence>MKTAIIIPCYNEETRINKSAFINFIQSSENYHLCFVNDGSKDKTLDVLKAIQQTDQQKVSVIDMKRNSGKAAAVRAGARYLHTKSDIEHIGFIDADLSTDFEDFIALDDTLKRNKTLKMVFGSRAKDNDGGGIKKDPLRAVFSKVIKMCVYLILGLPIQDTQCGAKVFKKELIPVIYAKGFLSKWLFDVELFIRLKKYMGGKTQVMQVIHEQALNRWVHVDDSKLGLKDSLEIPLRLMIIWFNYNVLSLIPVAASVEESEVFAEIYPMPMAA</sequence>
<evidence type="ECO:0000256" key="3">
    <source>
        <dbReference type="ARBA" id="ARBA00006739"/>
    </source>
</evidence>
<feature type="domain" description="Glycosyltransferase 2-like" evidence="13">
    <location>
        <begin position="5"/>
        <end position="172"/>
    </location>
</feature>
<evidence type="ECO:0000256" key="6">
    <source>
        <dbReference type="ARBA" id="ARBA00022679"/>
    </source>
</evidence>
<dbReference type="PANTHER" id="PTHR10859:SF91">
    <property type="entry name" value="DOLICHYL-PHOSPHATE BETA-GLUCOSYLTRANSFERASE"/>
    <property type="match status" value="1"/>
</dbReference>
<comment type="caution">
    <text evidence="14">The sequence shown here is derived from an EMBL/GenBank/DDBJ whole genome shotgun (WGS) entry which is preliminary data.</text>
</comment>
<evidence type="ECO:0000313" key="15">
    <source>
        <dbReference type="Proteomes" id="UP000289821"/>
    </source>
</evidence>
<dbReference type="InterPro" id="IPR029044">
    <property type="entry name" value="Nucleotide-diphossugar_trans"/>
</dbReference>
<comment type="catalytic activity">
    <reaction evidence="12">
        <text>a di-trans,poly-cis-dolichyl phosphate + UDP-alpha-D-glucose = a di-trans,poly-cis-dolichyl beta-D-glucosyl phosphate + UDP</text>
        <dbReference type="Rhea" id="RHEA:15401"/>
        <dbReference type="Rhea" id="RHEA-COMP:19498"/>
        <dbReference type="Rhea" id="RHEA-COMP:19502"/>
        <dbReference type="ChEBI" id="CHEBI:57525"/>
        <dbReference type="ChEBI" id="CHEBI:57683"/>
        <dbReference type="ChEBI" id="CHEBI:58223"/>
        <dbReference type="ChEBI" id="CHEBI:58885"/>
        <dbReference type="EC" id="2.4.1.117"/>
    </reaction>
    <physiologicalReaction direction="left-to-right" evidence="12">
        <dbReference type="Rhea" id="RHEA:15402"/>
    </physiologicalReaction>
</comment>
<accession>A0A4Q0P0B3</accession>
<keyword evidence="15" id="KW-1185">Reference proteome</keyword>
<dbReference type="OrthoDB" id="952827at2"/>
<dbReference type="CDD" id="cd04188">
    <property type="entry name" value="DPG_synthase"/>
    <property type="match status" value="1"/>
</dbReference>
<dbReference type="GO" id="GO:0006487">
    <property type="term" value="P:protein N-linked glycosylation"/>
    <property type="evidence" value="ECO:0007669"/>
    <property type="project" value="TreeGrafter"/>
</dbReference>
<evidence type="ECO:0000256" key="5">
    <source>
        <dbReference type="ARBA" id="ARBA00022676"/>
    </source>
</evidence>
<comment type="pathway">
    <text evidence="2">Protein modification; protein glycosylation.</text>
</comment>
<keyword evidence="7" id="KW-0812">Transmembrane</keyword>
<keyword evidence="9" id="KW-0735">Signal-anchor</keyword>
<reference evidence="14 15" key="1">
    <citation type="submission" date="2018-07" db="EMBL/GenBank/DDBJ databases">
        <title>Leeuwenhoekiella genomics.</title>
        <authorList>
            <person name="Tahon G."/>
            <person name="Willems A."/>
        </authorList>
    </citation>
    <scope>NUCLEOTIDE SEQUENCE [LARGE SCALE GENOMIC DNA]</scope>
    <source>
        <strain evidence="14 15">R-50232</strain>
    </source>
</reference>
<evidence type="ECO:0000256" key="10">
    <source>
        <dbReference type="ARBA" id="ARBA00022989"/>
    </source>
</evidence>
<evidence type="ECO:0000256" key="2">
    <source>
        <dbReference type="ARBA" id="ARBA00004922"/>
    </source>
</evidence>
<dbReference type="SUPFAM" id="SSF53448">
    <property type="entry name" value="Nucleotide-diphospho-sugar transferases"/>
    <property type="match status" value="1"/>
</dbReference>
<dbReference type="PANTHER" id="PTHR10859">
    <property type="entry name" value="GLYCOSYL TRANSFERASE"/>
    <property type="match status" value="1"/>
</dbReference>
<evidence type="ECO:0000259" key="13">
    <source>
        <dbReference type="Pfam" id="PF00535"/>
    </source>
</evidence>
<evidence type="ECO:0000256" key="12">
    <source>
        <dbReference type="ARBA" id="ARBA00045097"/>
    </source>
</evidence>
<protein>
    <recommendedName>
        <fullName evidence="4">dolichyl-phosphate beta-glucosyltransferase</fullName>
        <ecNumber evidence="4">2.4.1.117</ecNumber>
    </recommendedName>
</protein>
<dbReference type="EC" id="2.4.1.117" evidence="4"/>
<evidence type="ECO:0000313" key="14">
    <source>
        <dbReference type="EMBL" id="RXG17052.1"/>
    </source>
</evidence>
<dbReference type="GO" id="GO:0004581">
    <property type="term" value="F:dolichyl-phosphate beta-glucosyltransferase activity"/>
    <property type="evidence" value="ECO:0007669"/>
    <property type="project" value="UniProtKB-EC"/>
</dbReference>
<keyword evidence="10" id="KW-1133">Transmembrane helix</keyword>
<dbReference type="AlphaFoldDB" id="A0A4Q0P0B3"/>
<comment type="similarity">
    <text evidence="3">Belongs to the glycosyltransferase 2 family.</text>
</comment>
<evidence type="ECO:0000256" key="7">
    <source>
        <dbReference type="ARBA" id="ARBA00022692"/>
    </source>
</evidence>
<dbReference type="RefSeq" id="WP_128760695.1">
    <property type="nucleotide sequence ID" value="NZ_QOVI01000002.1"/>
</dbReference>
<evidence type="ECO:0000256" key="1">
    <source>
        <dbReference type="ARBA" id="ARBA00004389"/>
    </source>
</evidence>
<comment type="subcellular location">
    <subcellularLocation>
        <location evidence="1">Endoplasmic reticulum membrane</location>
        <topology evidence="1">Single-pass membrane protein</topology>
    </subcellularLocation>
</comment>
<organism evidence="14 15">
    <name type="scientific">Leeuwenhoekiella aestuarii</name>
    <dbReference type="NCBI Taxonomy" id="2249426"/>
    <lineage>
        <taxon>Bacteria</taxon>
        <taxon>Pseudomonadati</taxon>
        <taxon>Bacteroidota</taxon>
        <taxon>Flavobacteriia</taxon>
        <taxon>Flavobacteriales</taxon>
        <taxon>Flavobacteriaceae</taxon>
        <taxon>Leeuwenhoekiella</taxon>
    </lineage>
</organism>
<evidence type="ECO:0000256" key="4">
    <source>
        <dbReference type="ARBA" id="ARBA00012583"/>
    </source>
</evidence>
<evidence type="ECO:0000256" key="8">
    <source>
        <dbReference type="ARBA" id="ARBA00022824"/>
    </source>
</evidence>
<keyword evidence="6 14" id="KW-0808">Transferase</keyword>
<dbReference type="Gene3D" id="3.90.550.10">
    <property type="entry name" value="Spore Coat Polysaccharide Biosynthesis Protein SpsA, Chain A"/>
    <property type="match status" value="1"/>
</dbReference>
<dbReference type="Proteomes" id="UP000289821">
    <property type="component" value="Unassembled WGS sequence"/>
</dbReference>
<keyword evidence="8" id="KW-0256">Endoplasmic reticulum</keyword>
<evidence type="ECO:0000256" key="9">
    <source>
        <dbReference type="ARBA" id="ARBA00022968"/>
    </source>
</evidence>
<evidence type="ECO:0000256" key="11">
    <source>
        <dbReference type="ARBA" id="ARBA00023136"/>
    </source>
</evidence>
<gene>
    <name evidence="14" type="ORF">DSM04_102635</name>
</gene>
<keyword evidence="5" id="KW-0328">Glycosyltransferase</keyword>
<name>A0A4Q0P0B3_9FLAO</name>